<dbReference type="SUPFAM" id="SSF46894">
    <property type="entry name" value="C-terminal effector domain of the bipartite response regulators"/>
    <property type="match status" value="1"/>
</dbReference>
<dbReference type="Proteomes" id="UP000594892">
    <property type="component" value="Chromosome 2"/>
</dbReference>
<dbReference type="AlphaFoldDB" id="A0AAP9Y1L6"/>
<feature type="domain" description="HTH luxR-type" evidence="4">
    <location>
        <begin position="181"/>
        <end position="246"/>
    </location>
</feature>
<evidence type="ECO:0000313" key="5">
    <source>
        <dbReference type="EMBL" id="QPQ93057.1"/>
    </source>
</evidence>
<keyword evidence="1" id="KW-0805">Transcription regulation</keyword>
<dbReference type="PANTHER" id="PTHR44688">
    <property type="entry name" value="DNA-BINDING TRANSCRIPTIONAL ACTIVATOR DEVR_DOSR"/>
    <property type="match status" value="1"/>
</dbReference>
<evidence type="ECO:0000259" key="4">
    <source>
        <dbReference type="PROSITE" id="PS50043"/>
    </source>
</evidence>
<dbReference type="SMART" id="SM00421">
    <property type="entry name" value="HTH_LUXR"/>
    <property type="match status" value="1"/>
</dbReference>
<dbReference type="PANTHER" id="PTHR44688:SF16">
    <property type="entry name" value="DNA-BINDING TRANSCRIPTIONAL ACTIVATOR DEVR_DOSR"/>
    <property type="match status" value="1"/>
</dbReference>
<dbReference type="PRINTS" id="PR00038">
    <property type="entry name" value="HTHLUXR"/>
</dbReference>
<dbReference type="InterPro" id="IPR000792">
    <property type="entry name" value="Tscrpt_reg_LuxR_C"/>
</dbReference>
<organism evidence="5 6">
    <name type="scientific">Burkholderia glumae</name>
    <name type="common">Pseudomonas glumae</name>
    <dbReference type="NCBI Taxonomy" id="337"/>
    <lineage>
        <taxon>Bacteria</taxon>
        <taxon>Pseudomonadati</taxon>
        <taxon>Pseudomonadota</taxon>
        <taxon>Betaproteobacteria</taxon>
        <taxon>Burkholderiales</taxon>
        <taxon>Burkholderiaceae</taxon>
        <taxon>Burkholderia</taxon>
    </lineage>
</organism>
<keyword evidence="3" id="KW-0804">Transcription</keyword>
<dbReference type="InterPro" id="IPR005143">
    <property type="entry name" value="TF_LuxR_autoind-bd_dom"/>
</dbReference>
<dbReference type="EMBL" id="CP065601">
    <property type="protein sequence ID" value="QPQ93057.1"/>
    <property type="molecule type" value="Genomic_DNA"/>
</dbReference>
<evidence type="ECO:0000256" key="2">
    <source>
        <dbReference type="ARBA" id="ARBA00023125"/>
    </source>
</evidence>
<dbReference type="InterPro" id="IPR036693">
    <property type="entry name" value="TF_LuxR_autoind-bd_dom_sf"/>
</dbReference>
<evidence type="ECO:0000256" key="1">
    <source>
        <dbReference type="ARBA" id="ARBA00023015"/>
    </source>
</evidence>
<evidence type="ECO:0000256" key="3">
    <source>
        <dbReference type="ARBA" id="ARBA00023163"/>
    </source>
</evidence>
<evidence type="ECO:0000313" key="6">
    <source>
        <dbReference type="Proteomes" id="UP000594892"/>
    </source>
</evidence>
<dbReference type="InterPro" id="IPR016032">
    <property type="entry name" value="Sig_transdc_resp-reg_C-effctor"/>
</dbReference>
<dbReference type="Gene3D" id="3.30.450.80">
    <property type="entry name" value="Transcription factor LuxR-like, autoinducer-binding domain"/>
    <property type="match status" value="1"/>
</dbReference>
<dbReference type="Pfam" id="PF03472">
    <property type="entry name" value="Autoind_bind"/>
    <property type="match status" value="1"/>
</dbReference>
<sequence length="250" mass="27323">MGAMREIGQPDYFAVFDELEHAPDRAALRTIVTRLIRPLGGERFAFLLMPADGAAHQRLDDDAVLTDAAPGWLAGYRERRGFDADPGIAYARRASTPTTAGSIAPQTDGQLALRTHDAAHGFGAKLIVPAHLPTLNLGGVLYVGSGAPAREAEPALHAKRMLFRLIANELLDWHARQIRRDAARSLALTERETGILRLLRSGYTAHNIAKELSVAVPTVYGYYKRLNEKFSVNHISLTVKRAATLGLLDQ</sequence>
<dbReference type="PROSITE" id="PS50043">
    <property type="entry name" value="HTH_LUXR_2"/>
    <property type="match status" value="1"/>
</dbReference>
<dbReference type="SUPFAM" id="SSF75516">
    <property type="entry name" value="Pheromone-binding domain of LuxR-like quorum-sensing transcription factors"/>
    <property type="match status" value="1"/>
</dbReference>
<dbReference type="GO" id="GO:0006355">
    <property type="term" value="P:regulation of DNA-templated transcription"/>
    <property type="evidence" value="ECO:0007669"/>
    <property type="project" value="InterPro"/>
</dbReference>
<keyword evidence="2" id="KW-0238">DNA-binding</keyword>
<protein>
    <submittedName>
        <fullName evidence="5">Autoinducer binding domain-containing protein</fullName>
    </submittedName>
</protein>
<dbReference type="GO" id="GO:0003677">
    <property type="term" value="F:DNA binding"/>
    <property type="evidence" value="ECO:0007669"/>
    <property type="project" value="UniProtKB-KW"/>
</dbReference>
<gene>
    <name evidence="5" type="ORF">I6H06_12145</name>
</gene>
<dbReference type="Gene3D" id="1.10.10.10">
    <property type="entry name" value="Winged helix-like DNA-binding domain superfamily/Winged helix DNA-binding domain"/>
    <property type="match status" value="1"/>
</dbReference>
<dbReference type="Pfam" id="PF00196">
    <property type="entry name" value="GerE"/>
    <property type="match status" value="1"/>
</dbReference>
<reference evidence="5 6" key="1">
    <citation type="submission" date="2020-12" db="EMBL/GenBank/DDBJ databases">
        <title>FDA dAtabase for Regulatory Grade micrObial Sequences (FDA-ARGOS): Supporting development and validation of Infectious Disease Dx tests.</title>
        <authorList>
            <person name="Minogue T."/>
            <person name="Wolcott M."/>
            <person name="Wasieloski L."/>
            <person name="Aguilar W."/>
            <person name="Moore D."/>
            <person name="Jaissle J."/>
            <person name="Tallon L."/>
            <person name="Sadzewicz L."/>
            <person name="Zhao X."/>
            <person name="Boylan J."/>
            <person name="Ott S."/>
            <person name="Bowen H."/>
            <person name="Vavikolanu K."/>
            <person name="Mehta A."/>
            <person name="Aluvathingal J."/>
            <person name="Nadendla S."/>
            <person name="Yan Y."/>
            <person name="Sichtig H."/>
        </authorList>
    </citation>
    <scope>NUCLEOTIDE SEQUENCE [LARGE SCALE GENOMIC DNA]</scope>
    <source>
        <strain evidence="5 6">FDAARGOS_949</strain>
    </source>
</reference>
<dbReference type="InterPro" id="IPR036388">
    <property type="entry name" value="WH-like_DNA-bd_sf"/>
</dbReference>
<dbReference type="PROSITE" id="PS00622">
    <property type="entry name" value="HTH_LUXR_1"/>
    <property type="match status" value="1"/>
</dbReference>
<accession>A0AAP9Y1L6</accession>
<proteinExistence type="predicted"/>
<name>A0AAP9Y1L6_BURGL</name>